<evidence type="ECO:0000256" key="1">
    <source>
        <dbReference type="ARBA" id="ARBA00008045"/>
    </source>
</evidence>
<dbReference type="RefSeq" id="XP_019019700.1">
    <property type="nucleotide sequence ID" value="XM_019163591.1"/>
</dbReference>
<accession>A0A1E3NR36</accession>
<protein>
    <recommendedName>
        <fullName evidence="3">Prefoldin subunit 4</fullName>
    </recommendedName>
</protein>
<dbReference type="STRING" id="763406.A0A1E3NR36"/>
<dbReference type="GO" id="GO:0005737">
    <property type="term" value="C:cytoplasm"/>
    <property type="evidence" value="ECO:0007669"/>
    <property type="project" value="TreeGrafter"/>
</dbReference>
<dbReference type="GeneID" id="30180278"/>
<dbReference type="AlphaFoldDB" id="A0A1E3NR36"/>
<dbReference type="InterPro" id="IPR016661">
    <property type="entry name" value="PFDN4"/>
</dbReference>
<dbReference type="GO" id="GO:0006457">
    <property type="term" value="P:protein folding"/>
    <property type="evidence" value="ECO:0007669"/>
    <property type="project" value="UniProtKB-UniRule"/>
</dbReference>
<proteinExistence type="inferred from homology"/>
<gene>
    <name evidence="5" type="ORF">PICMEDRAFT_70215</name>
</gene>
<keyword evidence="4" id="KW-0175">Coiled coil</keyword>
<comment type="subunit">
    <text evidence="3">Heterohexamer of two PFD-alpha type and four PFD-beta type subunits.</text>
</comment>
<organism evidence="5 6">
    <name type="scientific">Pichia membranifaciens NRRL Y-2026</name>
    <dbReference type="NCBI Taxonomy" id="763406"/>
    <lineage>
        <taxon>Eukaryota</taxon>
        <taxon>Fungi</taxon>
        <taxon>Dikarya</taxon>
        <taxon>Ascomycota</taxon>
        <taxon>Saccharomycotina</taxon>
        <taxon>Pichiomycetes</taxon>
        <taxon>Pichiales</taxon>
        <taxon>Pichiaceae</taxon>
        <taxon>Pichia</taxon>
    </lineage>
</organism>
<evidence type="ECO:0000256" key="3">
    <source>
        <dbReference type="PIRNR" id="PIRNR016477"/>
    </source>
</evidence>
<dbReference type="OrthoDB" id="10250441at2759"/>
<dbReference type="EMBL" id="KV454001">
    <property type="protein sequence ID" value="ODQ48587.1"/>
    <property type="molecule type" value="Genomic_DNA"/>
</dbReference>
<comment type="similarity">
    <text evidence="1 3">Belongs to the prefoldin subunit beta family.</text>
</comment>
<evidence type="ECO:0000313" key="5">
    <source>
        <dbReference type="EMBL" id="ODQ48587.1"/>
    </source>
</evidence>
<dbReference type="InterPro" id="IPR009053">
    <property type="entry name" value="Prefoldin"/>
</dbReference>
<sequence length="146" mass="16216">MELLPQGTQNTNQVTFQDQQQINEFSTLMTHYDRLNDQLSRLEADKEQIDDVTLELELVDEDELVDFLIGGDTPDASAENSSSVIGDGCFVKLKQSEVMLRLEAQAAEIDESIGATKSKIEDLSKTLSALKSSLYAKFGNAINLER</sequence>
<feature type="coiled-coil region" evidence="4">
    <location>
        <begin position="32"/>
        <end position="62"/>
    </location>
</feature>
<dbReference type="PIRSF" id="PIRSF016477">
    <property type="entry name" value="Prefoldin_subunit_4"/>
    <property type="match status" value="1"/>
</dbReference>
<dbReference type="GO" id="GO:0051082">
    <property type="term" value="F:unfolded protein binding"/>
    <property type="evidence" value="ECO:0007669"/>
    <property type="project" value="InterPro"/>
</dbReference>
<dbReference type="Pfam" id="PF01920">
    <property type="entry name" value="Prefoldin_2"/>
    <property type="match status" value="1"/>
</dbReference>
<dbReference type="PANTHER" id="PTHR21100:SF9">
    <property type="entry name" value="PREFOLDIN SUBUNIT 4"/>
    <property type="match status" value="1"/>
</dbReference>
<keyword evidence="2 3" id="KW-0143">Chaperone</keyword>
<keyword evidence="6" id="KW-1185">Reference proteome</keyword>
<dbReference type="GO" id="GO:0016272">
    <property type="term" value="C:prefoldin complex"/>
    <property type="evidence" value="ECO:0007669"/>
    <property type="project" value="UniProtKB-UniRule"/>
</dbReference>
<dbReference type="InterPro" id="IPR002777">
    <property type="entry name" value="PFD_beta-like"/>
</dbReference>
<evidence type="ECO:0000313" key="6">
    <source>
        <dbReference type="Proteomes" id="UP000094455"/>
    </source>
</evidence>
<evidence type="ECO:0000256" key="2">
    <source>
        <dbReference type="ARBA" id="ARBA00023186"/>
    </source>
</evidence>
<dbReference type="PANTHER" id="PTHR21100">
    <property type="entry name" value="PREFOLDIN SUBUNIT 4"/>
    <property type="match status" value="1"/>
</dbReference>
<reference evidence="5 6" key="1">
    <citation type="journal article" date="2016" name="Proc. Natl. Acad. Sci. U.S.A.">
        <title>Comparative genomics of biotechnologically important yeasts.</title>
        <authorList>
            <person name="Riley R."/>
            <person name="Haridas S."/>
            <person name="Wolfe K.H."/>
            <person name="Lopes M.R."/>
            <person name="Hittinger C.T."/>
            <person name="Goeker M."/>
            <person name="Salamov A.A."/>
            <person name="Wisecaver J.H."/>
            <person name="Long T.M."/>
            <person name="Calvey C.H."/>
            <person name="Aerts A.L."/>
            <person name="Barry K.W."/>
            <person name="Choi C."/>
            <person name="Clum A."/>
            <person name="Coughlan A.Y."/>
            <person name="Deshpande S."/>
            <person name="Douglass A.P."/>
            <person name="Hanson S.J."/>
            <person name="Klenk H.-P."/>
            <person name="LaButti K.M."/>
            <person name="Lapidus A."/>
            <person name="Lindquist E.A."/>
            <person name="Lipzen A.M."/>
            <person name="Meier-Kolthoff J.P."/>
            <person name="Ohm R.A."/>
            <person name="Otillar R.P."/>
            <person name="Pangilinan J.L."/>
            <person name="Peng Y."/>
            <person name="Rokas A."/>
            <person name="Rosa C.A."/>
            <person name="Scheuner C."/>
            <person name="Sibirny A.A."/>
            <person name="Slot J.C."/>
            <person name="Stielow J.B."/>
            <person name="Sun H."/>
            <person name="Kurtzman C.P."/>
            <person name="Blackwell M."/>
            <person name="Grigoriev I.V."/>
            <person name="Jeffries T.W."/>
        </authorList>
    </citation>
    <scope>NUCLEOTIDE SEQUENCE [LARGE SCALE GENOMIC DNA]</scope>
    <source>
        <strain evidence="5 6">NRRL Y-2026</strain>
    </source>
</reference>
<dbReference type="SUPFAM" id="SSF46579">
    <property type="entry name" value="Prefoldin"/>
    <property type="match status" value="1"/>
</dbReference>
<comment type="function">
    <text evidence="3">Binds specifically to cytosolic chaperonin (c-CPN) and transfers target proteins to it. Binds to nascent polypeptide chain and promotes folding in an environment in which there are many competing pathways for nonnative proteins.</text>
</comment>
<name>A0A1E3NR36_9ASCO</name>
<evidence type="ECO:0000256" key="4">
    <source>
        <dbReference type="SAM" id="Coils"/>
    </source>
</evidence>
<dbReference type="Gene3D" id="1.10.287.370">
    <property type="match status" value="1"/>
</dbReference>
<dbReference type="Proteomes" id="UP000094455">
    <property type="component" value="Unassembled WGS sequence"/>
</dbReference>